<gene>
    <name evidence="2" type="ORF">C4544_01645</name>
</gene>
<dbReference type="Proteomes" id="UP000285655">
    <property type="component" value="Unassembled WGS sequence"/>
</dbReference>
<dbReference type="InterPro" id="IPR007813">
    <property type="entry name" value="PilN"/>
</dbReference>
<evidence type="ECO:0000256" key="1">
    <source>
        <dbReference type="SAM" id="Phobius"/>
    </source>
</evidence>
<dbReference type="Pfam" id="PF05137">
    <property type="entry name" value="PilN"/>
    <property type="match status" value="1"/>
</dbReference>
<dbReference type="InterPro" id="IPR052534">
    <property type="entry name" value="Extracell_DNA_Util/SecSys_Comp"/>
</dbReference>
<sequence length="200" mass="23313">MININLLPEEIRENIDYSKKNKKLLKYFRTLIVMCLLFLSAFIFFYVFLMQNNSYFLKKIKESEENISEYQGVFDEAKKLDEKVKAIEKIKDKYRFWSKLNYALNRTVPEGLYIQALEPLDKSLLIPNEKNIVTQSDNIKMKITGYSKTKNDIGLFRDALSAQEGLKIVNVETAKEDVPGKNNFSITLFLNKTALEKGEK</sequence>
<evidence type="ECO:0008006" key="4">
    <source>
        <dbReference type="Google" id="ProtNLM"/>
    </source>
</evidence>
<organism evidence="2 3">
    <name type="scientific">candidate division WS5 bacterium</name>
    <dbReference type="NCBI Taxonomy" id="2093353"/>
    <lineage>
        <taxon>Bacteria</taxon>
        <taxon>candidate division WS5</taxon>
    </lineage>
</organism>
<keyword evidence="1" id="KW-0812">Transmembrane</keyword>
<evidence type="ECO:0000313" key="3">
    <source>
        <dbReference type="Proteomes" id="UP000285655"/>
    </source>
</evidence>
<protein>
    <recommendedName>
        <fullName evidence="4">PilN domain-containing protein</fullName>
    </recommendedName>
</protein>
<reference evidence="2 3" key="1">
    <citation type="journal article" date="2017" name="ISME J.">
        <title>Energy and carbon metabolisms in a deep terrestrial subsurface fluid microbial community.</title>
        <authorList>
            <person name="Momper L."/>
            <person name="Jungbluth S.P."/>
            <person name="Lee M.D."/>
            <person name="Amend J.P."/>
        </authorList>
    </citation>
    <scope>NUCLEOTIDE SEQUENCE [LARGE SCALE GENOMIC DNA]</scope>
    <source>
        <strain evidence="2">SURF_29</strain>
    </source>
</reference>
<accession>A0A419DFF5</accession>
<dbReference type="PANTHER" id="PTHR40278:SF1">
    <property type="entry name" value="DNA UTILIZATION PROTEIN HOFN"/>
    <property type="match status" value="1"/>
</dbReference>
<comment type="caution">
    <text evidence="2">The sequence shown here is derived from an EMBL/GenBank/DDBJ whole genome shotgun (WGS) entry which is preliminary data.</text>
</comment>
<dbReference type="EMBL" id="QZJW01000008">
    <property type="protein sequence ID" value="RJO61876.1"/>
    <property type="molecule type" value="Genomic_DNA"/>
</dbReference>
<keyword evidence="1" id="KW-1133">Transmembrane helix</keyword>
<name>A0A419DFF5_9BACT</name>
<feature type="transmembrane region" description="Helical" evidence="1">
    <location>
        <begin position="27"/>
        <end position="49"/>
    </location>
</feature>
<dbReference type="PANTHER" id="PTHR40278">
    <property type="entry name" value="DNA UTILIZATION PROTEIN HOFN"/>
    <property type="match status" value="1"/>
</dbReference>
<proteinExistence type="predicted"/>
<keyword evidence="1" id="KW-0472">Membrane</keyword>
<dbReference type="AlphaFoldDB" id="A0A419DFF5"/>
<evidence type="ECO:0000313" key="2">
    <source>
        <dbReference type="EMBL" id="RJO61876.1"/>
    </source>
</evidence>